<comment type="caution">
    <text evidence="1">The sequence shown here is derived from an EMBL/GenBank/DDBJ whole genome shotgun (WGS) entry which is preliminary data.</text>
</comment>
<name>A0A1V1NXJ6_9BACT</name>
<sequence>MIQILWNAQRQTLPGKFFNVTSDIPVPDRFFYINQRHQVRMGKGMEIDIFAAGANEIWLAESKWQDKKWALMSSEIC</sequence>
<evidence type="ECO:0000313" key="2">
    <source>
        <dbReference type="Proteomes" id="UP000189670"/>
    </source>
</evidence>
<reference evidence="2" key="1">
    <citation type="submission" date="2012-11" db="EMBL/GenBank/DDBJ databases">
        <authorList>
            <person name="Lucero-Rivera Y.E."/>
            <person name="Tovar-Ramirez D."/>
        </authorList>
    </citation>
    <scope>NUCLEOTIDE SEQUENCE [LARGE SCALE GENOMIC DNA]</scope>
    <source>
        <strain evidence="2">Araruama</strain>
    </source>
</reference>
<dbReference type="Proteomes" id="UP000189670">
    <property type="component" value="Unassembled WGS sequence"/>
</dbReference>
<dbReference type="AlphaFoldDB" id="A0A1V1NXJ6"/>
<organism evidence="1 2">
    <name type="scientific">Candidatus Magnetoglobus multicellularis str. Araruama</name>
    <dbReference type="NCBI Taxonomy" id="890399"/>
    <lineage>
        <taxon>Bacteria</taxon>
        <taxon>Pseudomonadati</taxon>
        <taxon>Thermodesulfobacteriota</taxon>
        <taxon>Desulfobacteria</taxon>
        <taxon>Desulfobacterales</taxon>
        <taxon>Desulfobacteraceae</taxon>
        <taxon>Candidatus Magnetoglobus</taxon>
    </lineage>
</organism>
<dbReference type="EMBL" id="ATBP01001445">
    <property type="protein sequence ID" value="ETR67317.1"/>
    <property type="molecule type" value="Genomic_DNA"/>
</dbReference>
<evidence type="ECO:0000313" key="1">
    <source>
        <dbReference type="EMBL" id="ETR67317.1"/>
    </source>
</evidence>
<protein>
    <submittedName>
        <fullName evidence="1">Uncharacterized protein</fullName>
    </submittedName>
</protein>
<gene>
    <name evidence="1" type="ORF">OMM_11734</name>
</gene>
<proteinExistence type="predicted"/>
<accession>A0A1V1NXJ6</accession>